<comment type="caution">
    <text evidence="6">The sequence shown here is derived from an EMBL/GenBank/DDBJ whole genome shotgun (WGS) entry which is preliminary data.</text>
</comment>
<dbReference type="InterPro" id="IPR001279">
    <property type="entry name" value="Metallo-B-lactamas"/>
</dbReference>
<keyword evidence="2" id="KW-0479">Metal-binding</keyword>
<dbReference type="RefSeq" id="WP_151595722.1">
    <property type="nucleotide sequence ID" value="NZ_WBMS02000018.1"/>
</dbReference>
<keyword evidence="3" id="KW-0378">Hydrolase</keyword>
<evidence type="ECO:0000259" key="5">
    <source>
        <dbReference type="SMART" id="SM00849"/>
    </source>
</evidence>
<dbReference type="EMBL" id="WBMS02000018">
    <property type="protein sequence ID" value="MWA03176.1"/>
    <property type="molecule type" value="Genomic_DNA"/>
</dbReference>
<sequence length="289" mass="31036">MRTFDIGAVSVTRIPHFENLPLTPAALLPGTGPDVWEANRAWLAPDHWDPGSGRVRVSVHSWLLRSAGRTVLIDTGLVPDPRQEGVPAGGDLPAALAAAGVAPGDVDLVVCTHLHADHVGWNTREGDGEHVPSFPRARYLFSAADLAFFAPDTLVEEPGRSAAVHARSVEPVLRSGQAVVWEDRFVIDENLRLDLAPGHTPGHGMLTVESEGERALFVGDLLHTPVQLLAPDASSCFCHDPSAAARTRRRILERAADTAALVVPAHFCGPGAVEIGRDGTRFTARRWFP</sequence>
<dbReference type="AlphaFoldDB" id="A0A6I4MLS8"/>
<evidence type="ECO:0000313" key="7">
    <source>
        <dbReference type="Proteomes" id="UP000462055"/>
    </source>
</evidence>
<dbReference type="InterPro" id="IPR036866">
    <property type="entry name" value="RibonucZ/Hydroxyglut_hydro"/>
</dbReference>
<evidence type="ECO:0000313" key="6">
    <source>
        <dbReference type="EMBL" id="MWA03176.1"/>
    </source>
</evidence>
<dbReference type="Gene3D" id="3.60.15.10">
    <property type="entry name" value="Ribonuclease Z/Hydroxyacylglutathione hydrolase-like"/>
    <property type="match status" value="1"/>
</dbReference>
<dbReference type="GO" id="GO:0016787">
    <property type="term" value="F:hydrolase activity"/>
    <property type="evidence" value="ECO:0007669"/>
    <property type="project" value="UniProtKB-KW"/>
</dbReference>
<dbReference type="PANTHER" id="PTHR42978">
    <property type="entry name" value="QUORUM-QUENCHING LACTONASE YTNP-RELATED-RELATED"/>
    <property type="match status" value="1"/>
</dbReference>
<dbReference type="GO" id="GO:0046872">
    <property type="term" value="F:metal ion binding"/>
    <property type="evidence" value="ECO:0007669"/>
    <property type="project" value="UniProtKB-KW"/>
</dbReference>
<keyword evidence="4" id="KW-0862">Zinc</keyword>
<evidence type="ECO:0000256" key="2">
    <source>
        <dbReference type="ARBA" id="ARBA00022723"/>
    </source>
</evidence>
<dbReference type="Pfam" id="PF00753">
    <property type="entry name" value="Lactamase_B"/>
    <property type="match status" value="1"/>
</dbReference>
<evidence type="ECO:0000256" key="3">
    <source>
        <dbReference type="ARBA" id="ARBA00022801"/>
    </source>
</evidence>
<gene>
    <name evidence="6" type="ORF">F8568_022920</name>
</gene>
<dbReference type="Proteomes" id="UP000462055">
    <property type="component" value="Unassembled WGS sequence"/>
</dbReference>
<evidence type="ECO:0000256" key="4">
    <source>
        <dbReference type="ARBA" id="ARBA00022833"/>
    </source>
</evidence>
<dbReference type="CDD" id="cd16277">
    <property type="entry name" value="metallo-hydrolase-like_MBL-fold"/>
    <property type="match status" value="1"/>
</dbReference>
<accession>A0A6I4MLS8</accession>
<dbReference type="PANTHER" id="PTHR42978:SF6">
    <property type="entry name" value="QUORUM-QUENCHING LACTONASE YTNP-RELATED"/>
    <property type="match status" value="1"/>
</dbReference>
<keyword evidence="7" id="KW-1185">Reference proteome</keyword>
<dbReference type="SUPFAM" id="SSF56281">
    <property type="entry name" value="Metallo-hydrolase/oxidoreductase"/>
    <property type="match status" value="1"/>
</dbReference>
<name>A0A6I4MLS8_9ACTN</name>
<dbReference type="SMART" id="SM00849">
    <property type="entry name" value="Lactamase_B"/>
    <property type="match status" value="1"/>
</dbReference>
<proteinExistence type="inferred from homology"/>
<feature type="domain" description="Metallo-beta-lactamase" evidence="5">
    <location>
        <begin position="58"/>
        <end position="266"/>
    </location>
</feature>
<dbReference type="InterPro" id="IPR051013">
    <property type="entry name" value="MBL_superfamily_lactonases"/>
</dbReference>
<reference evidence="6" key="1">
    <citation type="submission" date="2019-12" db="EMBL/GenBank/DDBJ databases">
        <title>Actinomadura physcomitrii sp. nov., a novel actinomycete isolated from moss [Physcomitrium sphaericum (Ludw) Fuernr].</title>
        <authorList>
            <person name="Zhuang X."/>
        </authorList>
    </citation>
    <scope>NUCLEOTIDE SEQUENCE [LARGE SCALE GENOMIC DNA]</scope>
    <source>
        <strain evidence="6">LD22</strain>
    </source>
</reference>
<organism evidence="6 7">
    <name type="scientific">Actinomadura physcomitrii</name>
    <dbReference type="NCBI Taxonomy" id="2650748"/>
    <lineage>
        <taxon>Bacteria</taxon>
        <taxon>Bacillati</taxon>
        <taxon>Actinomycetota</taxon>
        <taxon>Actinomycetes</taxon>
        <taxon>Streptosporangiales</taxon>
        <taxon>Thermomonosporaceae</taxon>
        <taxon>Actinomadura</taxon>
    </lineage>
</organism>
<evidence type="ECO:0000256" key="1">
    <source>
        <dbReference type="ARBA" id="ARBA00007749"/>
    </source>
</evidence>
<comment type="similarity">
    <text evidence="1">Belongs to the metallo-beta-lactamase superfamily.</text>
</comment>
<protein>
    <submittedName>
        <fullName evidence="6">MBL fold metallo-hydrolase</fullName>
    </submittedName>
</protein>